<dbReference type="Proteomes" id="UP000325081">
    <property type="component" value="Unassembled WGS sequence"/>
</dbReference>
<proteinExistence type="predicted"/>
<evidence type="ECO:0000313" key="3">
    <source>
        <dbReference type="Proteomes" id="UP000325081"/>
    </source>
</evidence>
<accession>A0A5A7Q3B3</accession>
<gene>
    <name evidence="2" type="ORF">STAS_16265</name>
</gene>
<feature type="region of interest" description="Disordered" evidence="1">
    <location>
        <begin position="1"/>
        <end position="41"/>
    </location>
</feature>
<keyword evidence="3" id="KW-1185">Reference proteome</keyword>
<evidence type="ECO:0000256" key="1">
    <source>
        <dbReference type="SAM" id="MobiDB-lite"/>
    </source>
</evidence>
<reference evidence="3" key="1">
    <citation type="journal article" date="2019" name="Curr. Biol.">
        <title>Genome Sequence of Striga asiatica Provides Insight into the Evolution of Plant Parasitism.</title>
        <authorList>
            <person name="Yoshida S."/>
            <person name="Kim S."/>
            <person name="Wafula E.K."/>
            <person name="Tanskanen J."/>
            <person name="Kim Y.M."/>
            <person name="Honaas L."/>
            <person name="Yang Z."/>
            <person name="Spallek T."/>
            <person name="Conn C.E."/>
            <person name="Ichihashi Y."/>
            <person name="Cheong K."/>
            <person name="Cui S."/>
            <person name="Der J.P."/>
            <person name="Gundlach H."/>
            <person name="Jiao Y."/>
            <person name="Hori C."/>
            <person name="Ishida J.K."/>
            <person name="Kasahara H."/>
            <person name="Kiba T."/>
            <person name="Kim M.S."/>
            <person name="Koo N."/>
            <person name="Laohavisit A."/>
            <person name="Lee Y.H."/>
            <person name="Lumba S."/>
            <person name="McCourt P."/>
            <person name="Mortimer J.C."/>
            <person name="Mutuku J.M."/>
            <person name="Nomura T."/>
            <person name="Sasaki-Sekimoto Y."/>
            <person name="Seto Y."/>
            <person name="Wang Y."/>
            <person name="Wakatake T."/>
            <person name="Sakakibara H."/>
            <person name="Demura T."/>
            <person name="Yamaguchi S."/>
            <person name="Yoneyama K."/>
            <person name="Manabe R.I."/>
            <person name="Nelson D.C."/>
            <person name="Schulman A.H."/>
            <person name="Timko M.P."/>
            <person name="dePamphilis C.W."/>
            <person name="Choi D."/>
            <person name="Shirasu K."/>
        </authorList>
    </citation>
    <scope>NUCLEOTIDE SEQUENCE [LARGE SCALE GENOMIC DNA]</scope>
    <source>
        <strain evidence="3">cv. UVA1</strain>
    </source>
</reference>
<protein>
    <submittedName>
        <fullName evidence="2">B-box type zinc finger protein with CCT domain</fullName>
    </submittedName>
</protein>
<organism evidence="2 3">
    <name type="scientific">Striga asiatica</name>
    <name type="common">Asiatic witchweed</name>
    <name type="synonym">Buchnera asiatica</name>
    <dbReference type="NCBI Taxonomy" id="4170"/>
    <lineage>
        <taxon>Eukaryota</taxon>
        <taxon>Viridiplantae</taxon>
        <taxon>Streptophyta</taxon>
        <taxon>Embryophyta</taxon>
        <taxon>Tracheophyta</taxon>
        <taxon>Spermatophyta</taxon>
        <taxon>Magnoliopsida</taxon>
        <taxon>eudicotyledons</taxon>
        <taxon>Gunneridae</taxon>
        <taxon>Pentapetalae</taxon>
        <taxon>asterids</taxon>
        <taxon>lamiids</taxon>
        <taxon>Lamiales</taxon>
        <taxon>Orobanchaceae</taxon>
        <taxon>Buchnereae</taxon>
        <taxon>Striga</taxon>
    </lineage>
</organism>
<feature type="region of interest" description="Disordered" evidence="1">
    <location>
        <begin position="110"/>
        <end position="158"/>
    </location>
</feature>
<dbReference type="EMBL" id="BKCP01005738">
    <property type="protein sequence ID" value="GER39635.1"/>
    <property type="molecule type" value="Genomic_DNA"/>
</dbReference>
<name>A0A5A7Q3B3_STRAF</name>
<feature type="compositionally biased region" description="Gly residues" evidence="1">
    <location>
        <begin position="139"/>
        <end position="149"/>
    </location>
</feature>
<dbReference type="AlphaFoldDB" id="A0A5A7Q3B3"/>
<comment type="caution">
    <text evidence="2">The sequence shown here is derived from an EMBL/GenBank/DDBJ whole genome shotgun (WGS) entry which is preliminary data.</text>
</comment>
<sequence length="248" mass="27561">MLKRATMAGGDCGLTNGKKKEKIPASLMEGDERRDGRRKSSLQKIQRLQNIRRHWNATNDAMGEGGRQRRATTSVCSRLWVALGGGRECDGTVMARASITVREIGGREEDGGAAAWRNRSGCRGGTQQTSGCRRRRRGAGGSRGDGEMNGGVPELTTSDSRAAYGGRAVADVDPARCRRKSVRHRELVRTTVELVDEQEKSERWERRWPWKKMSTDRISTVVACGGGAKLEIGNVQQREWTWWRCADD</sequence>
<evidence type="ECO:0000313" key="2">
    <source>
        <dbReference type="EMBL" id="GER39635.1"/>
    </source>
</evidence>